<sequence>MDKSFHMPIQVKITLLSFGIVAFSILIGGIVILGNLWSSEEDELGKRSMLTAHTIAELSSVRELVLQPEGWKELNPLIENLRIIHDADYIIVLNVNHVRYSHPVYSQLGTLSKSSDENAAFAEHEYLSKAKGEMGTAIRAFVPILDEENKQIGVVLVGNILPTLPEIMGYFKDDIILILLLTLIFGVCGSWLMAKHIKQETFELEPHEISHMLIERTAAFNAMHEGVIAIDNHEIITIFNERAKQMLHITGDVIGKNIQDVIHDTRLPEVLTLNEPVYNQEISVQKKNIVSNRVRITLGDKTIGAVAIFQDRTEVTKLAEELTSVKAFVEALRAQNHEHMNKLHTIAGLIQLGNLDEALNYVFQITEERSELTRFLTKRIHDDNLVGLLLSKVSIGKELGIELLFDPNLKLERFPHDMDHHDFVLMLGNLIENSYAALKNSNEEKKQVYLSIQQDEEYCHIVLEDNGCGIPSSIQPSIYDYGFTTKGAEGSGIGLYLIAQIVKKSHGDISFTSTPNEGTSFFLSFPMNYTKEDSYE</sequence>
<name>A0A3T0KWW2_9BACI</name>
<evidence type="ECO:0000256" key="11">
    <source>
        <dbReference type="ARBA" id="ARBA00022989"/>
    </source>
</evidence>
<evidence type="ECO:0000256" key="12">
    <source>
        <dbReference type="ARBA" id="ARBA00023012"/>
    </source>
</evidence>
<evidence type="ECO:0000313" key="14">
    <source>
        <dbReference type="EMBL" id="AZV44826.1"/>
    </source>
</evidence>
<keyword evidence="6" id="KW-0808">Transferase</keyword>
<dbReference type="InterPro" id="IPR016120">
    <property type="entry name" value="Sig_transdc_His_kin_SpoOB"/>
</dbReference>
<dbReference type="PRINTS" id="PR00344">
    <property type="entry name" value="BCTRLSENSOR"/>
</dbReference>
<evidence type="ECO:0000313" key="15">
    <source>
        <dbReference type="Proteomes" id="UP000283095"/>
    </source>
</evidence>
<dbReference type="GO" id="GO:0006355">
    <property type="term" value="P:regulation of DNA-templated transcription"/>
    <property type="evidence" value="ECO:0007669"/>
    <property type="project" value="InterPro"/>
</dbReference>
<evidence type="ECO:0000256" key="9">
    <source>
        <dbReference type="ARBA" id="ARBA00022777"/>
    </source>
</evidence>
<evidence type="ECO:0000256" key="8">
    <source>
        <dbReference type="ARBA" id="ARBA00022741"/>
    </source>
</evidence>
<gene>
    <name evidence="14" type="ORF">BAOM_4219</name>
</gene>
<dbReference type="Gene3D" id="3.30.450.20">
    <property type="entry name" value="PAS domain"/>
    <property type="match status" value="2"/>
</dbReference>
<keyword evidence="10" id="KW-0067">ATP-binding</keyword>
<dbReference type="AlphaFoldDB" id="A0A3T0KWW2"/>
<dbReference type="Proteomes" id="UP000283095">
    <property type="component" value="Chromosome"/>
</dbReference>
<dbReference type="PANTHER" id="PTHR43547:SF10">
    <property type="entry name" value="SENSOR HISTIDINE KINASE DCUS"/>
    <property type="match status" value="1"/>
</dbReference>
<accession>A0A3T0KWW2</accession>
<keyword evidence="5" id="KW-0597">Phosphoprotein</keyword>
<dbReference type="PROSITE" id="PS50109">
    <property type="entry name" value="HIS_KIN"/>
    <property type="match status" value="1"/>
</dbReference>
<keyword evidence="4" id="KW-1003">Cell membrane</keyword>
<dbReference type="CDD" id="cd00130">
    <property type="entry name" value="PAS"/>
    <property type="match status" value="1"/>
</dbReference>
<dbReference type="InterPro" id="IPR000014">
    <property type="entry name" value="PAS"/>
</dbReference>
<dbReference type="GO" id="GO:0005524">
    <property type="term" value="F:ATP binding"/>
    <property type="evidence" value="ECO:0007669"/>
    <property type="project" value="UniProtKB-KW"/>
</dbReference>
<reference evidence="14 15" key="1">
    <citation type="submission" date="2018-01" db="EMBL/GenBank/DDBJ databases">
        <title>Bacillus asahii Genome sequencing and assembly.</title>
        <authorList>
            <person name="Jiang H."/>
            <person name="Feng Y."/>
            <person name="Zhao F."/>
            <person name="Lin X."/>
        </authorList>
    </citation>
    <scope>NUCLEOTIDE SEQUENCE [LARGE SCALE GENOMIC DNA]</scope>
    <source>
        <strain evidence="14 15">OM18</strain>
    </source>
</reference>
<evidence type="ECO:0000256" key="2">
    <source>
        <dbReference type="ARBA" id="ARBA00004651"/>
    </source>
</evidence>
<dbReference type="SMART" id="SM00387">
    <property type="entry name" value="HATPase_c"/>
    <property type="match status" value="1"/>
</dbReference>
<dbReference type="InterPro" id="IPR029151">
    <property type="entry name" value="Sensor-like_sf"/>
</dbReference>
<evidence type="ECO:0000256" key="13">
    <source>
        <dbReference type="ARBA" id="ARBA00023136"/>
    </source>
</evidence>
<dbReference type="InterPro" id="IPR036890">
    <property type="entry name" value="HATPase_C_sf"/>
</dbReference>
<dbReference type="KEGG" id="pasa:BAOM_4219"/>
<evidence type="ECO:0000256" key="10">
    <source>
        <dbReference type="ARBA" id="ARBA00022840"/>
    </source>
</evidence>
<dbReference type="InterPro" id="IPR035965">
    <property type="entry name" value="PAS-like_dom_sf"/>
</dbReference>
<dbReference type="Pfam" id="PF02518">
    <property type="entry name" value="HATPase_c"/>
    <property type="match status" value="1"/>
</dbReference>
<dbReference type="SUPFAM" id="SSF55874">
    <property type="entry name" value="ATPase domain of HSP90 chaperone/DNA topoisomerase II/histidine kinase"/>
    <property type="match status" value="1"/>
</dbReference>
<keyword evidence="8" id="KW-0547">Nucleotide-binding</keyword>
<dbReference type="Pfam" id="PF17203">
    <property type="entry name" value="sCache_3_2"/>
    <property type="match status" value="1"/>
</dbReference>
<keyword evidence="7" id="KW-0812">Transmembrane</keyword>
<dbReference type="Gene3D" id="3.30.565.10">
    <property type="entry name" value="Histidine kinase-like ATPase, C-terminal domain"/>
    <property type="match status" value="1"/>
</dbReference>
<dbReference type="RefSeq" id="WP_164853294.1">
    <property type="nucleotide sequence ID" value="NZ_CP026095.1"/>
</dbReference>
<evidence type="ECO:0000256" key="6">
    <source>
        <dbReference type="ARBA" id="ARBA00022679"/>
    </source>
</evidence>
<keyword evidence="13" id="KW-0472">Membrane</keyword>
<dbReference type="EMBL" id="CP026095">
    <property type="protein sequence ID" value="AZV44826.1"/>
    <property type="molecule type" value="Genomic_DNA"/>
</dbReference>
<dbReference type="Pfam" id="PF14689">
    <property type="entry name" value="SPOB_a"/>
    <property type="match status" value="1"/>
</dbReference>
<dbReference type="PANTHER" id="PTHR43547">
    <property type="entry name" value="TWO-COMPONENT HISTIDINE KINASE"/>
    <property type="match status" value="1"/>
</dbReference>
<comment type="catalytic activity">
    <reaction evidence="1">
        <text>ATP + protein L-histidine = ADP + protein N-phospho-L-histidine.</text>
        <dbReference type="EC" id="2.7.13.3"/>
    </reaction>
</comment>
<keyword evidence="9 14" id="KW-0418">Kinase</keyword>
<evidence type="ECO:0000256" key="4">
    <source>
        <dbReference type="ARBA" id="ARBA00022475"/>
    </source>
</evidence>
<keyword evidence="11" id="KW-1133">Transmembrane helix</keyword>
<dbReference type="InterPro" id="IPR004358">
    <property type="entry name" value="Sig_transdc_His_kin-like_C"/>
</dbReference>
<comment type="subcellular location">
    <subcellularLocation>
        <location evidence="2">Cell membrane</location>
        <topology evidence="2">Multi-pass membrane protein</topology>
    </subcellularLocation>
</comment>
<dbReference type="InterPro" id="IPR033463">
    <property type="entry name" value="sCache_3"/>
</dbReference>
<dbReference type="Pfam" id="PF00989">
    <property type="entry name" value="PAS"/>
    <property type="match status" value="1"/>
</dbReference>
<dbReference type="GO" id="GO:0005886">
    <property type="term" value="C:plasma membrane"/>
    <property type="evidence" value="ECO:0007669"/>
    <property type="project" value="UniProtKB-SubCell"/>
</dbReference>
<dbReference type="GO" id="GO:0000155">
    <property type="term" value="F:phosphorelay sensor kinase activity"/>
    <property type="evidence" value="ECO:0007669"/>
    <property type="project" value="InterPro"/>
</dbReference>
<dbReference type="InterPro" id="IPR013767">
    <property type="entry name" value="PAS_fold"/>
</dbReference>
<dbReference type="InterPro" id="IPR005467">
    <property type="entry name" value="His_kinase_dom"/>
</dbReference>
<evidence type="ECO:0000256" key="1">
    <source>
        <dbReference type="ARBA" id="ARBA00000085"/>
    </source>
</evidence>
<dbReference type="SUPFAM" id="SSF103190">
    <property type="entry name" value="Sensory domain-like"/>
    <property type="match status" value="1"/>
</dbReference>
<dbReference type="SMART" id="SM00091">
    <property type="entry name" value="PAS"/>
    <property type="match status" value="1"/>
</dbReference>
<proteinExistence type="predicted"/>
<protein>
    <recommendedName>
        <fullName evidence="3">histidine kinase</fullName>
        <ecNumber evidence="3">2.7.13.3</ecNumber>
    </recommendedName>
</protein>
<dbReference type="InterPro" id="IPR039506">
    <property type="entry name" value="SPOB_a"/>
</dbReference>
<dbReference type="Gene3D" id="1.10.287.130">
    <property type="match status" value="1"/>
</dbReference>
<dbReference type="EC" id="2.7.13.3" evidence="3"/>
<evidence type="ECO:0000256" key="3">
    <source>
        <dbReference type="ARBA" id="ARBA00012438"/>
    </source>
</evidence>
<dbReference type="SUPFAM" id="SSF55785">
    <property type="entry name" value="PYP-like sensor domain (PAS domain)"/>
    <property type="match status" value="1"/>
</dbReference>
<dbReference type="SUPFAM" id="SSF55890">
    <property type="entry name" value="Sporulation response regulatory protein Spo0B"/>
    <property type="match status" value="1"/>
</dbReference>
<keyword evidence="12" id="KW-0902">Two-component regulatory system</keyword>
<evidence type="ECO:0000256" key="5">
    <source>
        <dbReference type="ARBA" id="ARBA00022553"/>
    </source>
</evidence>
<dbReference type="InterPro" id="IPR003594">
    <property type="entry name" value="HATPase_dom"/>
</dbReference>
<organism evidence="14 15">
    <name type="scientific">Peribacillus asahii</name>
    <dbReference type="NCBI Taxonomy" id="228899"/>
    <lineage>
        <taxon>Bacteria</taxon>
        <taxon>Bacillati</taxon>
        <taxon>Bacillota</taxon>
        <taxon>Bacilli</taxon>
        <taxon>Bacillales</taxon>
        <taxon>Bacillaceae</taxon>
        <taxon>Peribacillus</taxon>
    </lineage>
</organism>
<evidence type="ECO:0000256" key="7">
    <source>
        <dbReference type="ARBA" id="ARBA00022692"/>
    </source>
</evidence>